<keyword evidence="4" id="KW-1185">Reference proteome</keyword>
<dbReference type="SUPFAM" id="SSF52218">
    <property type="entry name" value="Flavoproteins"/>
    <property type="match status" value="1"/>
</dbReference>
<dbReference type="PANTHER" id="PTHR30546:SF23">
    <property type="entry name" value="FLAVOPROTEIN-LIKE PROTEIN YCP4-RELATED"/>
    <property type="match status" value="1"/>
</dbReference>
<name>A0ABP0DLG3_9PEZI</name>
<keyword evidence="3" id="KW-0560">Oxidoreductase</keyword>
<dbReference type="Gene3D" id="3.40.50.360">
    <property type="match status" value="1"/>
</dbReference>
<dbReference type="EMBL" id="CAWUON010000037">
    <property type="protein sequence ID" value="CAK7268468.1"/>
    <property type="molecule type" value="Genomic_DNA"/>
</dbReference>
<feature type="domain" description="Flavodoxin-like" evidence="2">
    <location>
        <begin position="5"/>
        <end position="195"/>
    </location>
</feature>
<dbReference type="NCBIfam" id="TIGR01755">
    <property type="entry name" value="flav_wrbA"/>
    <property type="match status" value="1"/>
</dbReference>
<evidence type="ECO:0000313" key="4">
    <source>
        <dbReference type="Proteomes" id="UP001642502"/>
    </source>
</evidence>
<proteinExistence type="inferred from homology"/>
<dbReference type="GO" id="GO:0003955">
    <property type="term" value="F:NAD(P)H dehydrogenase (quinone) activity"/>
    <property type="evidence" value="ECO:0007669"/>
    <property type="project" value="UniProtKB-EC"/>
</dbReference>
<dbReference type="InterPro" id="IPR029039">
    <property type="entry name" value="Flavoprotein-like_sf"/>
</dbReference>
<dbReference type="PANTHER" id="PTHR30546">
    <property type="entry name" value="FLAVODOXIN-RELATED PROTEIN WRBA-RELATED"/>
    <property type="match status" value="1"/>
</dbReference>
<dbReference type="InterPro" id="IPR005025">
    <property type="entry name" value="FMN_Rdtase-like_dom"/>
</dbReference>
<evidence type="ECO:0000259" key="2">
    <source>
        <dbReference type="PROSITE" id="PS50902"/>
    </source>
</evidence>
<comment type="caution">
    <text evidence="3">The sequence shown here is derived from an EMBL/GenBank/DDBJ whole genome shotgun (WGS) entry which is preliminary data.</text>
</comment>
<dbReference type="Pfam" id="PF03358">
    <property type="entry name" value="FMN_red"/>
    <property type="match status" value="1"/>
</dbReference>
<dbReference type="EC" id="1.6.5.2" evidence="3"/>
<organism evidence="3 4">
    <name type="scientific">Sporothrix epigloea</name>
    <dbReference type="NCBI Taxonomy" id="1892477"/>
    <lineage>
        <taxon>Eukaryota</taxon>
        <taxon>Fungi</taxon>
        <taxon>Dikarya</taxon>
        <taxon>Ascomycota</taxon>
        <taxon>Pezizomycotina</taxon>
        <taxon>Sordariomycetes</taxon>
        <taxon>Sordariomycetidae</taxon>
        <taxon>Ophiostomatales</taxon>
        <taxon>Ophiostomataceae</taxon>
        <taxon>Sporothrix</taxon>
    </lineage>
</organism>
<dbReference type="NCBIfam" id="NF002999">
    <property type="entry name" value="PRK03767.1"/>
    <property type="match status" value="1"/>
</dbReference>
<accession>A0ABP0DLG3</accession>
<sequence length="206" mass="21754">MAPKIAIVYYSMYGHVRKLADAEKAGIEKAGGSVDLYQVEETLPEVVLTKMHAPAKPTDVPVLTDPSVLLQYDAFLFGIPTRYGNFPAQWKTFWDKTGGIWATGGFAGKFAGLFISTGTLGGGQESTALATLSTLTHHGLIYVPLGYSATFAQLSNLSEIHGGSPWGAGTFSGADGSRQPTALELEVATIQGETFYKTVAKATGSA</sequence>
<comment type="similarity">
    <text evidence="1">Belongs to the WrbA family.</text>
</comment>
<evidence type="ECO:0000313" key="3">
    <source>
        <dbReference type="EMBL" id="CAK7268468.1"/>
    </source>
</evidence>
<dbReference type="InterPro" id="IPR008254">
    <property type="entry name" value="Flavodoxin/NO_synth"/>
</dbReference>
<dbReference type="PROSITE" id="PS50902">
    <property type="entry name" value="FLAVODOXIN_LIKE"/>
    <property type="match status" value="1"/>
</dbReference>
<dbReference type="InterPro" id="IPR010089">
    <property type="entry name" value="Flavoprotein_WrbA-like"/>
</dbReference>
<evidence type="ECO:0000256" key="1">
    <source>
        <dbReference type="ARBA" id="ARBA00006961"/>
    </source>
</evidence>
<dbReference type="Proteomes" id="UP001642502">
    <property type="component" value="Unassembled WGS sequence"/>
</dbReference>
<gene>
    <name evidence="3" type="primary">PST2</name>
    <name evidence="3" type="ORF">SEPCBS119000_003075</name>
</gene>
<reference evidence="3 4" key="1">
    <citation type="submission" date="2024-01" db="EMBL/GenBank/DDBJ databases">
        <authorList>
            <person name="Allen C."/>
            <person name="Tagirdzhanova G."/>
        </authorList>
    </citation>
    <scope>NUCLEOTIDE SEQUENCE [LARGE SCALE GENOMIC DNA]</scope>
    <source>
        <strain evidence="3 4">CBS 119000</strain>
    </source>
</reference>
<protein>
    <submittedName>
        <fullName evidence="3">Flavodoxin-like fold protein</fullName>
        <ecNumber evidence="3">1.6.5.2</ecNumber>
    </submittedName>
</protein>